<keyword evidence="4" id="KW-0378">Hydrolase</keyword>
<dbReference type="Pfam" id="PF12146">
    <property type="entry name" value="Hydrolase_4"/>
    <property type="match status" value="1"/>
</dbReference>
<gene>
    <name evidence="4" type="ORF">SO694_0026109</name>
</gene>
<dbReference type="InterPro" id="IPR000073">
    <property type="entry name" value="AB_hydrolase_1"/>
</dbReference>
<evidence type="ECO:0000313" key="4">
    <source>
        <dbReference type="EMBL" id="KAK7249557.1"/>
    </source>
</evidence>
<feature type="region of interest" description="Disordered" evidence="1">
    <location>
        <begin position="348"/>
        <end position="381"/>
    </location>
</feature>
<dbReference type="InterPro" id="IPR022742">
    <property type="entry name" value="Hydrolase_4"/>
</dbReference>
<reference evidence="4 5" key="1">
    <citation type="submission" date="2024-03" db="EMBL/GenBank/DDBJ databases">
        <title>Aureococcus anophagefferens CCMP1851 and Kratosvirus quantuckense: Draft genome of a second virus-susceptible host strain in the model system.</title>
        <authorList>
            <person name="Chase E."/>
            <person name="Truchon A.R."/>
            <person name="Schepens W."/>
            <person name="Wilhelm S.W."/>
        </authorList>
    </citation>
    <scope>NUCLEOTIDE SEQUENCE [LARGE SCALE GENOMIC DNA]</scope>
    <source>
        <strain evidence="4 5">CCMP1851</strain>
    </source>
</reference>
<organism evidence="4 5">
    <name type="scientific">Aureococcus anophagefferens</name>
    <name type="common">Harmful bloom alga</name>
    <dbReference type="NCBI Taxonomy" id="44056"/>
    <lineage>
        <taxon>Eukaryota</taxon>
        <taxon>Sar</taxon>
        <taxon>Stramenopiles</taxon>
        <taxon>Ochrophyta</taxon>
        <taxon>Pelagophyceae</taxon>
        <taxon>Pelagomonadales</taxon>
        <taxon>Pelagomonadaceae</taxon>
        <taxon>Aureococcus</taxon>
    </lineage>
</organism>
<feature type="transmembrane region" description="Helical" evidence="2">
    <location>
        <begin position="12"/>
        <end position="36"/>
    </location>
</feature>
<dbReference type="Gene3D" id="3.40.50.1820">
    <property type="entry name" value="alpha/beta hydrolase"/>
    <property type="match status" value="1"/>
</dbReference>
<sequence length="381" mass="41958">MASHAARPTRADYSFLALAHLLRAALLKLVDLGWVWPNVGFSIASGTAYLTYFPFTATLLLFVLFVRLGAPLGDAMASGTMVNLPTCETHYEWLEPVGGATEAAEVVVLAHGFSGESGHLRGLAHEVRKAGFRALIYDLVGRGYSSCRDVNHTAHLFVSQLNELMDTLEVREFHLVGLSLGGGVAVSFAQYFPKRVKSLTLIAAVGLKMRTVLAGLEYEWSDESDPKFAMMVESYKERVAREPAFGRSLLSSARHFPLEQLQAAYEAAGAADRPTLLVWGDDDRTCPIENAREIQQKYIARAELIVVRGARHCVYTEYVAEVAHALVRFLKKKTVQELPRPRVCRSFSAPQSHRRIEALSPRGPPGDPCRKRAVATPVSPP</sequence>
<dbReference type="PRINTS" id="PR00111">
    <property type="entry name" value="ABHYDROLASE"/>
</dbReference>
<keyword evidence="2" id="KW-1133">Transmembrane helix</keyword>
<keyword evidence="2" id="KW-0472">Membrane</keyword>
<dbReference type="EMBL" id="JBBJCI010000057">
    <property type="protein sequence ID" value="KAK7249557.1"/>
    <property type="molecule type" value="Genomic_DNA"/>
</dbReference>
<keyword evidence="5" id="KW-1185">Reference proteome</keyword>
<evidence type="ECO:0000256" key="2">
    <source>
        <dbReference type="SAM" id="Phobius"/>
    </source>
</evidence>
<feature type="transmembrane region" description="Helical" evidence="2">
    <location>
        <begin position="48"/>
        <end position="66"/>
    </location>
</feature>
<dbReference type="Proteomes" id="UP001363151">
    <property type="component" value="Unassembled WGS sequence"/>
</dbReference>
<evidence type="ECO:0000259" key="3">
    <source>
        <dbReference type="Pfam" id="PF12146"/>
    </source>
</evidence>
<name>A0ABR1G953_AURAN</name>
<comment type="caution">
    <text evidence="4">The sequence shown here is derived from an EMBL/GenBank/DDBJ whole genome shotgun (WGS) entry which is preliminary data.</text>
</comment>
<keyword evidence="2" id="KW-0812">Transmembrane</keyword>
<dbReference type="InterPro" id="IPR029058">
    <property type="entry name" value="AB_hydrolase_fold"/>
</dbReference>
<dbReference type="PANTHER" id="PTHR43689:SF8">
    <property type="entry name" value="ALPHA_BETA-HYDROLASES SUPERFAMILY PROTEIN"/>
    <property type="match status" value="1"/>
</dbReference>
<dbReference type="GO" id="GO:0016787">
    <property type="term" value="F:hydrolase activity"/>
    <property type="evidence" value="ECO:0007669"/>
    <property type="project" value="UniProtKB-KW"/>
</dbReference>
<evidence type="ECO:0000313" key="5">
    <source>
        <dbReference type="Proteomes" id="UP001363151"/>
    </source>
</evidence>
<proteinExistence type="predicted"/>
<dbReference type="PANTHER" id="PTHR43689">
    <property type="entry name" value="HYDROLASE"/>
    <property type="match status" value="1"/>
</dbReference>
<protein>
    <submittedName>
        <fullName evidence="4">Alpha beta hydrolase</fullName>
    </submittedName>
</protein>
<accession>A0ABR1G953</accession>
<feature type="transmembrane region" description="Helical" evidence="2">
    <location>
        <begin position="173"/>
        <end position="192"/>
    </location>
</feature>
<evidence type="ECO:0000256" key="1">
    <source>
        <dbReference type="SAM" id="MobiDB-lite"/>
    </source>
</evidence>
<feature type="domain" description="Serine aminopeptidase S33" evidence="3">
    <location>
        <begin position="102"/>
        <end position="317"/>
    </location>
</feature>
<dbReference type="SUPFAM" id="SSF53474">
    <property type="entry name" value="alpha/beta-Hydrolases"/>
    <property type="match status" value="1"/>
</dbReference>